<dbReference type="AlphaFoldDB" id="A0A840DIH8"/>
<evidence type="ECO:0000256" key="4">
    <source>
        <dbReference type="SAM" id="SignalP"/>
    </source>
</evidence>
<dbReference type="InterPro" id="IPR006129">
    <property type="entry name" value="AdhesinB"/>
</dbReference>
<dbReference type="PRINTS" id="PR00690">
    <property type="entry name" value="ADHESNFAMILY"/>
</dbReference>
<dbReference type="SUPFAM" id="SSF53807">
    <property type="entry name" value="Helical backbone' metal receptor"/>
    <property type="match status" value="1"/>
</dbReference>
<dbReference type="Pfam" id="PF01297">
    <property type="entry name" value="ZnuA"/>
    <property type="match status" value="2"/>
</dbReference>
<dbReference type="NCBIfam" id="TIGR03772">
    <property type="entry name" value="anch_rpt_subst"/>
    <property type="match status" value="1"/>
</dbReference>
<dbReference type="RefSeq" id="WP_183304396.1">
    <property type="nucleotide sequence ID" value="NZ_JACIFD010000004.1"/>
</dbReference>
<feature type="signal peptide" evidence="4">
    <location>
        <begin position="1"/>
        <end position="21"/>
    </location>
</feature>
<dbReference type="GO" id="GO:0030001">
    <property type="term" value="P:metal ion transport"/>
    <property type="evidence" value="ECO:0007669"/>
    <property type="project" value="InterPro"/>
</dbReference>
<dbReference type="NCBIfam" id="NF038134">
    <property type="entry name" value="choice_anch_M"/>
    <property type="match status" value="1"/>
</dbReference>
<dbReference type="InterPro" id="IPR006127">
    <property type="entry name" value="ZnuA-like"/>
</dbReference>
<dbReference type="Gene3D" id="3.40.50.1980">
    <property type="entry name" value="Nitrogenase molybdenum iron protein domain"/>
    <property type="match status" value="3"/>
</dbReference>
<organism evidence="5 6">
    <name type="scientific">Canibacter oris</name>
    <dbReference type="NCBI Taxonomy" id="1365628"/>
    <lineage>
        <taxon>Bacteria</taxon>
        <taxon>Bacillati</taxon>
        <taxon>Actinomycetota</taxon>
        <taxon>Actinomycetes</taxon>
        <taxon>Micrococcales</taxon>
        <taxon>Microbacteriaceae</taxon>
        <taxon>Canibacter</taxon>
    </lineage>
</organism>
<evidence type="ECO:0000256" key="3">
    <source>
        <dbReference type="RuleBase" id="RU003512"/>
    </source>
</evidence>
<dbReference type="InterPro" id="IPR022435">
    <property type="entry name" value="Surface-anchored_actinobac"/>
</dbReference>
<dbReference type="PRINTS" id="PR00691">
    <property type="entry name" value="ADHESINB"/>
</dbReference>
<comment type="caution">
    <text evidence="5">The sequence shown here is derived from an EMBL/GenBank/DDBJ whole genome shotgun (WGS) entry which is preliminary data.</text>
</comment>
<keyword evidence="2 4" id="KW-0732">Signal</keyword>
<evidence type="ECO:0000313" key="6">
    <source>
        <dbReference type="Proteomes" id="UP000571183"/>
    </source>
</evidence>
<feature type="chain" id="PRO_5039678428" evidence="4">
    <location>
        <begin position="22"/>
        <end position="530"/>
    </location>
</feature>
<dbReference type="InterPro" id="IPR006128">
    <property type="entry name" value="Lipoprotein_PsaA-like"/>
</dbReference>
<evidence type="ECO:0000313" key="5">
    <source>
        <dbReference type="EMBL" id="MBB4071282.1"/>
    </source>
</evidence>
<keyword evidence="6" id="KW-1185">Reference proteome</keyword>
<comment type="similarity">
    <text evidence="3">Belongs to the bacterial solute-binding protein 9 family.</text>
</comment>
<dbReference type="GO" id="GO:0030313">
    <property type="term" value="C:cell envelope"/>
    <property type="evidence" value="ECO:0007669"/>
    <property type="project" value="UniProtKB-SubCell"/>
</dbReference>
<dbReference type="InterPro" id="IPR022434">
    <property type="entry name" value="ABC_LPXTG_lipo_actinobac"/>
</dbReference>
<dbReference type="InterPro" id="IPR050492">
    <property type="entry name" value="Bact_metal-bind_prot9"/>
</dbReference>
<dbReference type="GO" id="GO:0046872">
    <property type="term" value="F:metal ion binding"/>
    <property type="evidence" value="ECO:0007669"/>
    <property type="project" value="UniProtKB-KW"/>
</dbReference>
<sequence length="530" mass="56386">MRKLRQIGITVLLAVSCVSCAASPSTAPARTLQPGTTPVATVAAKPQIAASTQVLADIVEHIVADTATVHATVPRGADPQHYAPLPQDLKHIATADVAFYNYQQYEDPRLVAAYTAHGNNAVELASEAVKHNAKLIPLITDNSLNTVWLGLQASGSSDPQASTKFVATKISGPGKLAAYIVSSFGQPKVLWAASEAVAEDFGTAELPANAHTHLSWAFTAPGIYRMQLVAQSSEEGAAAATAEVVFAVGVDPVTDPTLRDRTVIDSGHADIAYDASSGSLQLVGEISHEAGVHGSSHAHSHDLQLSLREVVIGVPSRALQAIPAGNYGFLGDTGELIYQLPQAVLGRSLHGEIDPHLLADPHNANSYVDAITEHLTRMMPQHSVTLRSNAAAYKQQLSAIAARQTAQHRDSRGTKQLITATNNQSYFASAYDYEIAATVRRNPAVEATLADRKKLLQAIKTGNIPAVFVDPQPTADSDLLRAVATTAGVPTCVLYDQVLDDVVTSYIELLEHNSETVTTCLQKENYDQQQ</sequence>
<proteinExistence type="inferred from homology"/>
<dbReference type="PANTHER" id="PTHR42953">
    <property type="entry name" value="HIGH-AFFINITY ZINC UPTAKE SYSTEM PROTEIN ZNUA-RELATED"/>
    <property type="match status" value="1"/>
</dbReference>
<evidence type="ECO:0000256" key="1">
    <source>
        <dbReference type="ARBA" id="ARBA00022448"/>
    </source>
</evidence>
<dbReference type="GO" id="GO:0007155">
    <property type="term" value="P:cell adhesion"/>
    <property type="evidence" value="ECO:0007669"/>
    <property type="project" value="InterPro"/>
</dbReference>
<dbReference type="NCBIfam" id="TIGR03769">
    <property type="entry name" value="P_ac_wall_RPT"/>
    <property type="match status" value="1"/>
</dbReference>
<accession>A0A840DIH8</accession>
<dbReference type="EMBL" id="JACIFD010000004">
    <property type="protein sequence ID" value="MBB4071282.1"/>
    <property type="molecule type" value="Genomic_DNA"/>
</dbReference>
<protein>
    <submittedName>
        <fullName evidence="5">Anchored repeat ABC transporter substrate-binding protein</fullName>
    </submittedName>
</protein>
<name>A0A840DIH8_9MICO</name>
<dbReference type="Proteomes" id="UP000571183">
    <property type="component" value="Unassembled WGS sequence"/>
</dbReference>
<reference evidence="5" key="1">
    <citation type="submission" date="2020-08" db="EMBL/GenBank/DDBJ databases">
        <title>Sequencing the genomes of 1000 actinobacteria strains.</title>
        <authorList>
            <person name="Klenk H.-P."/>
        </authorList>
    </citation>
    <scope>NUCLEOTIDE SEQUENCE [LARGE SCALE GENOMIC DNA]</scope>
    <source>
        <strain evidence="5">DSM 27064</strain>
    </source>
</reference>
<gene>
    <name evidence="5" type="ORF">F5897_000574</name>
</gene>
<evidence type="ECO:0000256" key="2">
    <source>
        <dbReference type="ARBA" id="ARBA00022729"/>
    </source>
</evidence>
<dbReference type="PROSITE" id="PS51257">
    <property type="entry name" value="PROKAR_LIPOPROTEIN"/>
    <property type="match status" value="1"/>
</dbReference>
<keyword evidence="1 3" id="KW-0813">Transport</keyword>